<dbReference type="AlphaFoldDB" id="A0A1C7ME58"/>
<protein>
    <submittedName>
        <fullName evidence="1">Uncharacterized protein</fullName>
    </submittedName>
</protein>
<dbReference type="Proteomes" id="UP000092993">
    <property type="component" value="Unassembled WGS sequence"/>
</dbReference>
<reference evidence="1 2" key="1">
    <citation type="submission" date="2016-03" db="EMBL/GenBank/DDBJ databases">
        <title>Whole genome sequencing of Grifola frondosa 9006-11.</title>
        <authorList>
            <person name="Min B."/>
            <person name="Park H."/>
            <person name="Kim J.-G."/>
            <person name="Cho H."/>
            <person name="Oh Y.-L."/>
            <person name="Kong W.-S."/>
            <person name="Choi I.-G."/>
        </authorList>
    </citation>
    <scope>NUCLEOTIDE SEQUENCE [LARGE SCALE GENOMIC DNA]</scope>
    <source>
        <strain evidence="1 2">9006-11</strain>
    </source>
</reference>
<sequence>MEFKLFDACYCEQALTRCAAWPSGMATLCFVVDVVERTAWTSTTATLCWYHVGRPHCAAGTTKHGMAVQDGHAVLSTPPHIDLTSVHIFQATGNELRYPRHEHSMAILDGHAAQRVGASSQ</sequence>
<organism evidence="1 2">
    <name type="scientific">Grifola frondosa</name>
    <name type="common">Maitake</name>
    <name type="synonym">Polyporus frondosus</name>
    <dbReference type="NCBI Taxonomy" id="5627"/>
    <lineage>
        <taxon>Eukaryota</taxon>
        <taxon>Fungi</taxon>
        <taxon>Dikarya</taxon>
        <taxon>Basidiomycota</taxon>
        <taxon>Agaricomycotina</taxon>
        <taxon>Agaricomycetes</taxon>
        <taxon>Polyporales</taxon>
        <taxon>Grifolaceae</taxon>
        <taxon>Grifola</taxon>
    </lineage>
</organism>
<proteinExistence type="predicted"/>
<evidence type="ECO:0000313" key="1">
    <source>
        <dbReference type="EMBL" id="OBZ73274.1"/>
    </source>
</evidence>
<dbReference type="EMBL" id="LUGG01000007">
    <property type="protein sequence ID" value="OBZ73274.1"/>
    <property type="molecule type" value="Genomic_DNA"/>
</dbReference>
<evidence type="ECO:0000313" key="2">
    <source>
        <dbReference type="Proteomes" id="UP000092993"/>
    </source>
</evidence>
<gene>
    <name evidence="1" type="ORF">A0H81_06593</name>
</gene>
<name>A0A1C7ME58_GRIFR</name>
<accession>A0A1C7ME58</accession>
<keyword evidence="2" id="KW-1185">Reference proteome</keyword>
<comment type="caution">
    <text evidence="1">The sequence shown here is derived from an EMBL/GenBank/DDBJ whole genome shotgun (WGS) entry which is preliminary data.</text>
</comment>